<keyword evidence="1" id="KW-0812">Transmembrane</keyword>
<dbReference type="Proteomes" id="UP001500751">
    <property type="component" value="Unassembled WGS sequence"/>
</dbReference>
<feature type="transmembrane region" description="Helical" evidence="1">
    <location>
        <begin position="415"/>
        <end position="439"/>
    </location>
</feature>
<name>A0ABN2U751_9ACTN</name>
<feature type="transmembrane region" description="Helical" evidence="1">
    <location>
        <begin position="125"/>
        <end position="142"/>
    </location>
</feature>
<dbReference type="RefSeq" id="WP_344666478.1">
    <property type="nucleotide sequence ID" value="NZ_BAAAQN010000016.1"/>
</dbReference>
<evidence type="ECO:0000313" key="3">
    <source>
        <dbReference type="Proteomes" id="UP001500751"/>
    </source>
</evidence>
<gene>
    <name evidence="2" type="ORF">GCM10009839_32950</name>
</gene>
<feature type="transmembrane region" description="Helical" evidence="1">
    <location>
        <begin position="184"/>
        <end position="206"/>
    </location>
</feature>
<evidence type="ECO:0000256" key="1">
    <source>
        <dbReference type="SAM" id="Phobius"/>
    </source>
</evidence>
<protein>
    <recommendedName>
        <fullName evidence="4">Integral membrane protein</fullName>
    </recommendedName>
</protein>
<keyword evidence="1" id="KW-0472">Membrane</keyword>
<keyword evidence="3" id="KW-1185">Reference proteome</keyword>
<feature type="transmembrane region" description="Helical" evidence="1">
    <location>
        <begin position="539"/>
        <end position="563"/>
    </location>
</feature>
<proteinExistence type="predicted"/>
<feature type="transmembrane region" description="Helical" evidence="1">
    <location>
        <begin position="374"/>
        <end position="395"/>
    </location>
</feature>
<organism evidence="2 3">
    <name type="scientific">Catenulispora yoronensis</name>
    <dbReference type="NCBI Taxonomy" id="450799"/>
    <lineage>
        <taxon>Bacteria</taxon>
        <taxon>Bacillati</taxon>
        <taxon>Actinomycetota</taxon>
        <taxon>Actinomycetes</taxon>
        <taxon>Catenulisporales</taxon>
        <taxon>Catenulisporaceae</taxon>
        <taxon>Catenulispora</taxon>
    </lineage>
</organism>
<feature type="transmembrane region" description="Helical" evidence="1">
    <location>
        <begin position="154"/>
        <end position="172"/>
    </location>
</feature>
<feature type="transmembrane region" description="Helical" evidence="1">
    <location>
        <begin position="68"/>
        <end position="88"/>
    </location>
</feature>
<keyword evidence="1" id="KW-1133">Transmembrane helix</keyword>
<feature type="transmembrane region" description="Helical" evidence="1">
    <location>
        <begin position="218"/>
        <end position="239"/>
    </location>
</feature>
<dbReference type="EMBL" id="BAAAQN010000016">
    <property type="protein sequence ID" value="GAA2030594.1"/>
    <property type="molecule type" value="Genomic_DNA"/>
</dbReference>
<feature type="transmembrane region" description="Helical" evidence="1">
    <location>
        <begin position="43"/>
        <end position="62"/>
    </location>
</feature>
<evidence type="ECO:0000313" key="2">
    <source>
        <dbReference type="EMBL" id="GAA2030594.1"/>
    </source>
</evidence>
<feature type="transmembrane region" description="Helical" evidence="1">
    <location>
        <begin position="95"/>
        <end position="113"/>
    </location>
</feature>
<feature type="transmembrane region" description="Helical" evidence="1">
    <location>
        <begin position="496"/>
        <end position="518"/>
    </location>
</feature>
<comment type="caution">
    <text evidence="2">The sequence shown here is derived from an EMBL/GenBank/DDBJ whole genome shotgun (WGS) entry which is preliminary data.</text>
</comment>
<reference evidence="2 3" key="1">
    <citation type="journal article" date="2019" name="Int. J. Syst. Evol. Microbiol.">
        <title>The Global Catalogue of Microorganisms (GCM) 10K type strain sequencing project: providing services to taxonomists for standard genome sequencing and annotation.</title>
        <authorList>
            <consortium name="The Broad Institute Genomics Platform"/>
            <consortium name="The Broad Institute Genome Sequencing Center for Infectious Disease"/>
            <person name="Wu L."/>
            <person name="Ma J."/>
        </authorList>
    </citation>
    <scope>NUCLEOTIDE SEQUENCE [LARGE SCALE GENOMIC DNA]</scope>
    <source>
        <strain evidence="2 3">JCM 16014</strain>
    </source>
</reference>
<accession>A0ABN2U751</accession>
<sequence>MTQTATAAPVCPRDHADWTVGVLCPDCANYIVLGAVPRRSGRVLRWPIALLLLCFLTALFLVNRERAQWPAFMFVVLALLHVFSLAFSKGATLRLTAVGTLLYTAGWFAWWLARDAELWRKAGFKWTPIVLWGLGFLYALLLGTTRGQRFHRGFATFFLTSATLVLGMWAVLCADVQYGLGYSWLPSAALLAAAFTPLLAIVIDIAAGGQTTRLPATFSAALGAVSTYLAVVEVVIRALNHLEQTLPSRVLGRPERAWPDPWWFELLPWRVVVGTAGAVAAGAILLASSVTAVSADFSRTTPDFLLPRIEYTAARLTSSADPASRVAEHTRLVVLRAARSCYLAALFIGRVAAELADELAQAALRLGRSLLAAIRWFLLPLACFSTIALLLISVIHSLVSEVPQPTATAQANSSATIWGGLVCAAAVVLTLCGLAFSLAAVSPTRLGSRNALLPASVIAALFGMMMTLATPLLWFLSSALGRVHIHPAGLGLGPLVRANLIVVLVCVTAIVIAVLANEGFTTGAPALNPTTATAPNRRLVLAGLIVPLALTGLFAVISGHGLLSSWIDSFS</sequence>
<feature type="transmembrane region" description="Helical" evidence="1">
    <location>
        <begin position="271"/>
        <end position="293"/>
    </location>
</feature>
<feature type="transmembrane region" description="Helical" evidence="1">
    <location>
        <begin position="451"/>
        <end position="476"/>
    </location>
</feature>
<evidence type="ECO:0008006" key="4">
    <source>
        <dbReference type="Google" id="ProtNLM"/>
    </source>
</evidence>